<comment type="subcellular location">
    <subcellularLocation>
        <location evidence="1">Cell envelope</location>
    </subcellularLocation>
</comment>
<evidence type="ECO:0000256" key="4">
    <source>
        <dbReference type="ARBA" id="ARBA00023284"/>
    </source>
</evidence>
<keyword evidence="7" id="KW-1185">Reference proteome</keyword>
<dbReference type="PANTHER" id="PTHR42852">
    <property type="entry name" value="THIOL:DISULFIDE INTERCHANGE PROTEIN DSBE"/>
    <property type="match status" value="1"/>
</dbReference>
<dbReference type="PANTHER" id="PTHR42852:SF6">
    <property type="entry name" value="THIOL:DISULFIDE INTERCHANGE PROTEIN DSBE"/>
    <property type="match status" value="1"/>
</dbReference>
<dbReference type="GO" id="GO:0016491">
    <property type="term" value="F:oxidoreductase activity"/>
    <property type="evidence" value="ECO:0007669"/>
    <property type="project" value="InterPro"/>
</dbReference>
<dbReference type="Pfam" id="PF00578">
    <property type="entry name" value="AhpC-TSA"/>
    <property type="match status" value="1"/>
</dbReference>
<dbReference type="Gene3D" id="3.40.30.10">
    <property type="entry name" value="Glutaredoxin"/>
    <property type="match status" value="1"/>
</dbReference>
<dbReference type="InterPro" id="IPR000866">
    <property type="entry name" value="AhpC/TSA"/>
</dbReference>
<dbReference type="InterPro" id="IPR050553">
    <property type="entry name" value="Thioredoxin_ResA/DsbE_sf"/>
</dbReference>
<proteinExistence type="predicted"/>
<dbReference type="AlphaFoldDB" id="A0A1W2H4X4"/>
<keyword evidence="3" id="KW-1015">Disulfide bond</keyword>
<reference evidence="7" key="1">
    <citation type="submission" date="2017-04" db="EMBL/GenBank/DDBJ databases">
        <authorList>
            <person name="Varghese N."/>
            <person name="Submissions S."/>
        </authorList>
    </citation>
    <scope>NUCLEOTIDE SEQUENCE [LARGE SCALE GENOMIC DNA]</scope>
    <source>
        <strain evidence="7">DSM 16537</strain>
    </source>
</reference>
<dbReference type="Proteomes" id="UP000192333">
    <property type="component" value="Chromosome I"/>
</dbReference>
<dbReference type="InterPro" id="IPR013766">
    <property type="entry name" value="Thioredoxin_domain"/>
</dbReference>
<name>A0A1W2H4X4_9BACT</name>
<dbReference type="STRING" id="758820.SAMN00777080_2576"/>
<evidence type="ECO:0000259" key="5">
    <source>
        <dbReference type="PROSITE" id="PS51352"/>
    </source>
</evidence>
<keyword evidence="4" id="KW-0676">Redox-active center</keyword>
<evidence type="ECO:0000313" key="7">
    <source>
        <dbReference type="Proteomes" id="UP000192333"/>
    </source>
</evidence>
<dbReference type="GO" id="GO:0030313">
    <property type="term" value="C:cell envelope"/>
    <property type="evidence" value="ECO:0007669"/>
    <property type="project" value="UniProtKB-SubCell"/>
</dbReference>
<dbReference type="CDD" id="cd02966">
    <property type="entry name" value="TlpA_like_family"/>
    <property type="match status" value="1"/>
</dbReference>
<dbReference type="SUPFAM" id="SSF52833">
    <property type="entry name" value="Thioredoxin-like"/>
    <property type="match status" value="1"/>
</dbReference>
<dbReference type="GO" id="GO:0016209">
    <property type="term" value="F:antioxidant activity"/>
    <property type="evidence" value="ECO:0007669"/>
    <property type="project" value="InterPro"/>
</dbReference>
<gene>
    <name evidence="6" type="ORF">SAMN00777080_2576</name>
</gene>
<dbReference type="GO" id="GO:0017004">
    <property type="term" value="P:cytochrome complex assembly"/>
    <property type="evidence" value="ECO:0007669"/>
    <property type="project" value="UniProtKB-KW"/>
</dbReference>
<keyword evidence="2" id="KW-0201">Cytochrome c-type biogenesis</keyword>
<protein>
    <submittedName>
        <fullName evidence="6">Peroxiredoxin</fullName>
    </submittedName>
</protein>
<evidence type="ECO:0000256" key="1">
    <source>
        <dbReference type="ARBA" id="ARBA00004196"/>
    </source>
</evidence>
<dbReference type="EMBL" id="LT838813">
    <property type="protein sequence ID" value="SMD43963.1"/>
    <property type="molecule type" value="Genomic_DNA"/>
</dbReference>
<dbReference type="OrthoDB" id="6399635at2"/>
<evidence type="ECO:0000256" key="2">
    <source>
        <dbReference type="ARBA" id="ARBA00022748"/>
    </source>
</evidence>
<evidence type="ECO:0000256" key="3">
    <source>
        <dbReference type="ARBA" id="ARBA00023157"/>
    </source>
</evidence>
<feature type="domain" description="Thioredoxin" evidence="5">
    <location>
        <begin position="319"/>
        <end position="460"/>
    </location>
</feature>
<sequence length="462" mass="53841">MKNLIILGLSSLLICLSCQNNKNLSNEVTVAGTIENHDQTVLKILDVMGRGSWEDVVPVTENRFSINLTLERPAIKTLMYGDMRKDIFLQPGKSLEVSFDALNIENSFRYGGDLKIENAVFDSISQRLGNIDYSYLYTQPLDLTSLYMDSLKNDSKEYLKSLLNKYITSPYFEEYANASIDYNVAYLKIMLGDSQEEQYAGYYDFLNELKIEDHDLLDMPDYRMFLYFYLEMETNKRYKDLDSIQNQTADAKFYETLKTIENLKDEEVRAYSLYNTMLMQLKEFGTVDFDRHFGYFNTHNLDERYAEQMRFAYEEKKRIAPGQPAPEFTLEDVDGNQVSLSEFKGKYVYVDFWLTTCSRSARELPYFLKLYSDYKEDNIVFVSISPDKDKNTWLDFVKEKRNVGTSLWSDKFLDSEVTKNYQVLGTPTYVLIDKEGNIIDPVAAKPSSKEIRETFDLLLKSK</sequence>
<dbReference type="InterPro" id="IPR036249">
    <property type="entry name" value="Thioredoxin-like_sf"/>
</dbReference>
<organism evidence="6 7">
    <name type="scientific">Aquiflexum balticum DSM 16537</name>
    <dbReference type="NCBI Taxonomy" id="758820"/>
    <lineage>
        <taxon>Bacteria</taxon>
        <taxon>Pseudomonadati</taxon>
        <taxon>Bacteroidota</taxon>
        <taxon>Cytophagia</taxon>
        <taxon>Cytophagales</taxon>
        <taxon>Cyclobacteriaceae</taxon>
        <taxon>Aquiflexum</taxon>
    </lineage>
</organism>
<evidence type="ECO:0000313" key="6">
    <source>
        <dbReference type="EMBL" id="SMD43963.1"/>
    </source>
</evidence>
<accession>A0A1W2H4X4</accession>
<dbReference type="RefSeq" id="WP_084120810.1">
    <property type="nucleotide sequence ID" value="NZ_LT838813.1"/>
</dbReference>
<dbReference type="PROSITE" id="PS51352">
    <property type="entry name" value="THIOREDOXIN_2"/>
    <property type="match status" value="1"/>
</dbReference>